<evidence type="ECO:0000313" key="1">
    <source>
        <dbReference type="EMBL" id="HEF87056.1"/>
    </source>
</evidence>
<proteinExistence type="predicted"/>
<organism evidence="1">
    <name type="scientific">Thermosphaera aggregans</name>
    <dbReference type="NCBI Taxonomy" id="54254"/>
    <lineage>
        <taxon>Archaea</taxon>
        <taxon>Thermoproteota</taxon>
        <taxon>Thermoprotei</taxon>
        <taxon>Desulfurococcales</taxon>
        <taxon>Desulfurococcaceae</taxon>
        <taxon>Thermosphaera</taxon>
    </lineage>
</organism>
<sequence>MKYIEEITNKYTRRIGFIYRSILFVEDFTEDADCGDIYVEPLNETLLINPVNCAGNVDDSINYYSKFYDLNVRLSRVNRSFNELYRDIIKTYAEGLRPLVKARLSSTIEKRLEYFMGVTPTGEGFLLEGDVERVRIPWVNTVLSVPYTS</sequence>
<name>A0A7C2BKT3_9CREN</name>
<accession>A0A7C2BKT3</accession>
<dbReference type="EMBL" id="DSJT01000005">
    <property type="protein sequence ID" value="HEF87056.1"/>
    <property type="molecule type" value="Genomic_DNA"/>
</dbReference>
<protein>
    <submittedName>
        <fullName evidence="1">Uncharacterized protein</fullName>
    </submittedName>
</protein>
<comment type="caution">
    <text evidence="1">The sequence shown here is derived from an EMBL/GenBank/DDBJ whole genome shotgun (WGS) entry which is preliminary data.</text>
</comment>
<dbReference type="AlphaFoldDB" id="A0A7C2BKT3"/>
<reference evidence="1" key="1">
    <citation type="journal article" date="2020" name="mSystems">
        <title>Genome- and Community-Level Interaction Insights into Carbon Utilization and Element Cycling Functions of Hydrothermarchaeota in Hydrothermal Sediment.</title>
        <authorList>
            <person name="Zhou Z."/>
            <person name="Liu Y."/>
            <person name="Xu W."/>
            <person name="Pan J."/>
            <person name="Luo Z.H."/>
            <person name="Li M."/>
        </authorList>
    </citation>
    <scope>NUCLEOTIDE SEQUENCE [LARGE SCALE GENOMIC DNA]</scope>
    <source>
        <strain evidence="1">SpSt-23</strain>
    </source>
</reference>
<gene>
    <name evidence="1" type="ORF">ENP55_01880</name>
</gene>